<evidence type="ECO:0000256" key="7">
    <source>
        <dbReference type="ARBA" id="ARBA00022843"/>
    </source>
</evidence>
<dbReference type="AlphaFoldDB" id="A0A674JIX5"/>
<dbReference type="Pfam" id="PF17779">
    <property type="entry name" value="WHD_NOD2"/>
    <property type="match status" value="1"/>
</dbReference>
<dbReference type="GO" id="GO:0005829">
    <property type="term" value="C:cytosol"/>
    <property type="evidence" value="ECO:0007669"/>
    <property type="project" value="UniProtKB-SubCell"/>
</dbReference>
<dbReference type="PANTHER" id="PTHR45690">
    <property type="entry name" value="NACHT, LRR AND PYD DOMAINS-CONTAINING PROTEIN 12"/>
    <property type="match status" value="1"/>
</dbReference>
<dbReference type="GO" id="GO:0005524">
    <property type="term" value="F:ATP binding"/>
    <property type="evidence" value="ECO:0007669"/>
    <property type="project" value="UniProtKB-KW"/>
</dbReference>
<dbReference type="InterPro" id="IPR027417">
    <property type="entry name" value="P-loop_NTPase"/>
</dbReference>
<dbReference type="CDD" id="cd00116">
    <property type="entry name" value="LRR_RI"/>
    <property type="match status" value="1"/>
</dbReference>
<dbReference type="Pfam" id="PF05729">
    <property type="entry name" value="NACHT"/>
    <property type="match status" value="1"/>
</dbReference>
<organism evidence="11 12">
    <name type="scientific">Terrapene triunguis</name>
    <name type="common">Three-toed box turtle</name>
    <dbReference type="NCBI Taxonomy" id="2587831"/>
    <lineage>
        <taxon>Eukaryota</taxon>
        <taxon>Metazoa</taxon>
        <taxon>Chordata</taxon>
        <taxon>Craniata</taxon>
        <taxon>Vertebrata</taxon>
        <taxon>Euteleostomi</taxon>
        <taxon>Archelosauria</taxon>
        <taxon>Testudinata</taxon>
        <taxon>Testudines</taxon>
        <taxon>Cryptodira</taxon>
        <taxon>Durocryptodira</taxon>
        <taxon>Testudinoidea</taxon>
        <taxon>Emydidae</taxon>
        <taxon>Terrapene</taxon>
    </lineage>
</organism>
<comment type="subcellular location">
    <subcellularLocation>
        <location evidence="1">Inflammasome</location>
    </subcellularLocation>
</comment>
<keyword evidence="6" id="KW-0067">ATP-binding</keyword>
<evidence type="ECO:0000313" key="11">
    <source>
        <dbReference type="Ensembl" id="ENSTMTP00000019269.1"/>
    </source>
</evidence>
<dbReference type="SUPFAM" id="SSF52047">
    <property type="entry name" value="RNI-like"/>
    <property type="match status" value="1"/>
</dbReference>
<dbReference type="SMART" id="SM01288">
    <property type="entry name" value="FISNA"/>
    <property type="match status" value="1"/>
</dbReference>
<evidence type="ECO:0000256" key="6">
    <source>
        <dbReference type="ARBA" id="ARBA00022840"/>
    </source>
</evidence>
<dbReference type="InterPro" id="IPR041267">
    <property type="entry name" value="NLRP_HD2"/>
</dbReference>
<reference evidence="11" key="2">
    <citation type="submission" date="2025-09" db="UniProtKB">
        <authorList>
            <consortium name="Ensembl"/>
        </authorList>
    </citation>
    <scope>IDENTIFICATION</scope>
</reference>
<dbReference type="InterPro" id="IPR041075">
    <property type="entry name" value="NOD1/2_WH"/>
</dbReference>
<dbReference type="Gene3D" id="3.40.50.300">
    <property type="entry name" value="P-loop containing nucleotide triphosphate hydrolases"/>
    <property type="match status" value="1"/>
</dbReference>
<reference evidence="11" key="1">
    <citation type="submission" date="2025-08" db="UniProtKB">
        <authorList>
            <consortium name="Ensembl"/>
        </authorList>
    </citation>
    <scope>IDENTIFICATION</scope>
</reference>
<dbReference type="GO" id="GO:0045087">
    <property type="term" value="P:innate immune response"/>
    <property type="evidence" value="ECO:0007669"/>
    <property type="project" value="UniProtKB-KW"/>
</dbReference>
<dbReference type="Pfam" id="PF17776">
    <property type="entry name" value="NLRC4_HD2"/>
    <property type="match status" value="1"/>
</dbReference>
<keyword evidence="12" id="KW-1185">Reference proteome</keyword>
<dbReference type="Gene3D" id="3.80.10.10">
    <property type="entry name" value="Ribonuclease Inhibitor"/>
    <property type="match status" value="2"/>
</dbReference>
<evidence type="ECO:0000256" key="2">
    <source>
        <dbReference type="ARBA" id="ARBA00008665"/>
    </source>
</evidence>
<dbReference type="Pfam" id="PF13516">
    <property type="entry name" value="LRR_6"/>
    <property type="match status" value="7"/>
</dbReference>
<keyword evidence="5" id="KW-0547">Nucleotide-binding</keyword>
<dbReference type="InterPro" id="IPR050637">
    <property type="entry name" value="NLRP_innate_immun_reg"/>
</dbReference>
<dbReference type="InterPro" id="IPR029495">
    <property type="entry name" value="NACHT-assoc"/>
</dbReference>
<dbReference type="InterPro" id="IPR007111">
    <property type="entry name" value="NACHT_NTPase"/>
</dbReference>
<feature type="domain" description="NACHT" evidence="10">
    <location>
        <begin position="180"/>
        <end position="385"/>
    </location>
</feature>
<evidence type="ECO:0000259" key="10">
    <source>
        <dbReference type="PROSITE" id="PS50837"/>
    </source>
</evidence>
<keyword evidence="4" id="KW-0677">Repeat</keyword>
<proteinExistence type="inferred from homology"/>
<dbReference type="Ensembl" id="ENSTMTT00000019949.1">
    <property type="protein sequence ID" value="ENSTMTP00000019269.1"/>
    <property type="gene ID" value="ENSTMTG00000014121.1"/>
</dbReference>
<evidence type="ECO:0000256" key="3">
    <source>
        <dbReference type="ARBA" id="ARBA00022490"/>
    </source>
</evidence>
<evidence type="ECO:0000313" key="12">
    <source>
        <dbReference type="Proteomes" id="UP000472274"/>
    </source>
</evidence>
<evidence type="ECO:0000256" key="1">
    <source>
        <dbReference type="ARBA" id="ARBA00004110"/>
    </source>
</evidence>
<dbReference type="GeneTree" id="ENSGT00940000159520"/>
<keyword evidence="8" id="KW-0395">Inflammatory response</keyword>
<evidence type="ECO:0000256" key="9">
    <source>
        <dbReference type="ARBA" id="ARBA00023233"/>
    </source>
</evidence>
<keyword evidence="7" id="KW-0832">Ubl conjugation</keyword>
<comment type="similarity">
    <text evidence="2">Belongs to the NLRP family.</text>
</comment>
<dbReference type="PROSITE" id="PS50837">
    <property type="entry name" value="NACHT"/>
    <property type="match status" value="1"/>
</dbReference>
<evidence type="ECO:0000256" key="5">
    <source>
        <dbReference type="ARBA" id="ARBA00022741"/>
    </source>
</evidence>
<dbReference type="SMART" id="SM00368">
    <property type="entry name" value="LRR_RI"/>
    <property type="match status" value="9"/>
</dbReference>
<dbReference type="GO" id="GO:0006954">
    <property type="term" value="P:inflammatory response"/>
    <property type="evidence" value="ECO:0007669"/>
    <property type="project" value="UniProtKB-KW"/>
</dbReference>
<protein>
    <recommendedName>
        <fullName evidence="10">NACHT domain-containing protein</fullName>
    </recommendedName>
</protein>
<dbReference type="SUPFAM" id="SSF52540">
    <property type="entry name" value="P-loop containing nucleoside triphosphate hydrolases"/>
    <property type="match status" value="1"/>
</dbReference>
<dbReference type="Proteomes" id="UP000472274">
    <property type="component" value="Unplaced"/>
</dbReference>
<sequence length="939" mass="106279">MNGEISRKESGAAEHGAGEEVELLSQAVLTQCSSMILEDTLLGQHLWSLKVLWHFFKPLGPGKMLGYTLVIFFAPKFPLLFQLYLSFSIASCPTLMVKYREHIKNKYSAIKDMNSRLGENVKLNSRYTKLIIVNEHRHKKQRENEIMAWGRKHAEIMTEHASPITIGDLFETDGNGQLPQIVVLQGAAGIGKTLTAKKIMLDWANEELYQSRFDYVFYINCREINFVSEQGSVEDLILKNCPDKNTPTKEILMTPEKLLFIIDGFDELRFSFNQPESNLCSDPCEKQPVEIILSSLFRKKVLHKSYLLITTRPVALENLWQCLECARYAEILGFSEVERKEYFYKFFGNEEKARKSFNFVKEREMLFTMCFIPSVCWIICTVLKQQMEAGEDLAQTSSTITGVYMLYLFSLLKGHISISKQQVHGNLKGLCSLAADGLWRQKILFEEEDIKKHGLDKPDSLFLNENMFQKDIDCECVYSFIHLSFQEFFASLFYVLEKEETVEDPETAIYHVKNLLENYEKSGNYSLIVRFLFGFLNEERMKDMEKKLSCKISPLFKPILLKWVKTNFAKWVIERFFQLEAFHCLFEIQEKKFVRSAMNHFTELKLTYHNFTKMDQIVLSFCIKNCCKLESLCLNKCTFQIEDLNEDSPQCVAGPPWLLPQVDASCEYLATVLRISQSLTQLELRDNDLGDTGVQLLCEGLKHPNSKLQRLSLRVCCLTGACCGDLATVLGTSQSLTELDLGYNKLGDAGIQLLCEGLKQNCKLQSLHLDKCGVTAPSCGTLAVVFRTNQSLRKLVLSDPELGDSGVRLLCKGLKHPNCKLRSLVLSGCGVTAAGCGDLAAVLRISQCLTELQLSNPELGDSGVRLLCEGLKHPNCKLQRLVLQGCGVTDAGCEDLAAVLRTSQSLTKLQLGNNDLGDSGVWLLCEGLKHPNCKLESLR</sequence>
<dbReference type="PANTHER" id="PTHR45690:SF19">
    <property type="entry name" value="NACHT, LRR AND PYD DOMAINS-CONTAINING PROTEIN 3"/>
    <property type="match status" value="1"/>
</dbReference>
<name>A0A674JIX5_9SAUR</name>
<keyword evidence="9" id="KW-1271">Inflammasome</keyword>
<evidence type="ECO:0000256" key="4">
    <source>
        <dbReference type="ARBA" id="ARBA00022737"/>
    </source>
</evidence>
<dbReference type="InParanoid" id="A0A674JIX5"/>
<keyword evidence="3" id="KW-0963">Cytoplasm</keyword>
<dbReference type="Pfam" id="PF14484">
    <property type="entry name" value="FISNA"/>
    <property type="match status" value="1"/>
</dbReference>
<evidence type="ECO:0000256" key="8">
    <source>
        <dbReference type="ARBA" id="ARBA00023198"/>
    </source>
</evidence>
<accession>A0A674JIX5</accession>
<dbReference type="InterPro" id="IPR032675">
    <property type="entry name" value="LRR_dom_sf"/>
</dbReference>
<dbReference type="InterPro" id="IPR001611">
    <property type="entry name" value="Leu-rich_rpt"/>
</dbReference>